<feature type="region of interest" description="Disordered" evidence="1">
    <location>
        <begin position="574"/>
        <end position="622"/>
    </location>
</feature>
<gene>
    <name evidence="4" type="primary">LAS1L</name>
</gene>
<dbReference type="Proteomes" id="UP001652642">
    <property type="component" value="Chromosome 11"/>
</dbReference>
<dbReference type="RefSeq" id="XP_072837478.1">
    <property type="nucleotide sequence ID" value="XM_072981377.1"/>
</dbReference>
<feature type="compositionally biased region" description="Polar residues" evidence="1">
    <location>
        <begin position="90"/>
        <end position="105"/>
    </location>
</feature>
<proteinExistence type="predicted"/>
<dbReference type="Pfam" id="PF04031">
    <property type="entry name" value="Las1"/>
    <property type="match status" value="1"/>
</dbReference>
<evidence type="ECO:0000313" key="4">
    <source>
        <dbReference type="RefSeq" id="XP_072837478.1"/>
    </source>
</evidence>
<feature type="signal peptide" evidence="2">
    <location>
        <begin position="1"/>
        <end position="38"/>
    </location>
</feature>
<name>A0ABM5EWF2_9SAUR</name>
<feature type="region of interest" description="Disordered" evidence="1">
    <location>
        <begin position="275"/>
        <end position="309"/>
    </location>
</feature>
<organism evidence="3 4">
    <name type="scientific">Pogona vitticeps</name>
    <name type="common">central bearded dragon</name>
    <dbReference type="NCBI Taxonomy" id="103695"/>
    <lineage>
        <taxon>Eukaryota</taxon>
        <taxon>Metazoa</taxon>
        <taxon>Chordata</taxon>
        <taxon>Craniata</taxon>
        <taxon>Vertebrata</taxon>
        <taxon>Euteleostomi</taxon>
        <taxon>Lepidosauria</taxon>
        <taxon>Squamata</taxon>
        <taxon>Bifurcata</taxon>
        <taxon>Unidentata</taxon>
        <taxon>Episquamata</taxon>
        <taxon>Toxicofera</taxon>
        <taxon>Iguania</taxon>
        <taxon>Acrodonta</taxon>
        <taxon>Agamidae</taxon>
        <taxon>Amphibolurinae</taxon>
        <taxon>Pogona</taxon>
    </lineage>
</organism>
<reference evidence="4" key="1">
    <citation type="submission" date="2025-08" db="UniProtKB">
        <authorList>
            <consortium name="RefSeq"/>
        </authorList>
    </citation>
    <scope>IDENTIFICATION</scope>
</reference>
<feature type="chain" id="PRO_5047354702" evidence="2">
    <location>
        <begin position="39"/>
        <end position="723"/>
    </location>
</feature>
<dbReference type="PANTHER" id="PTHR15002:SF0">
    <property type="entry name" value="RIBOSOMAL BIOGENESIS PROTEIN LAS1L"/>
    <property type="match status" value="1"/>
</dbReference>
<dbReference type="PANTHER" id="PTHR15002">
    <property type="entry name" value="RIBOSOMAL BIOGENESIS PROTEIN LAS1L"/>
    <property type="match status" value="1"/>
</dbReference>
<dbReference type="GeneID" id="110074292"/>
<feature type="compositionally biased region" description="Acidic residues" evidence="1">
    <location>
        <begin position="589"/>
        <end position="610"/>
    </location>
</feature>
<feature type="region of interest" description="Disordered" evidence="1">
    <location>
        <begin position="86"/>
        <end position="120"/>
    </location>
</feature>
<keyword evidence="3" id="KW-1185">Reference proteome</keyword>
<evidence type="ECO:0000256" key="2">
    <source>
        <dbReference type="SAM" id="SignalP"/>
    </source>
</evidence>
<keyword evidence="2" id="KW-0732">Signal</keyword>
<evidence type="ECO:0000313" key="3">
    <source>
        <dbReference type="Proteomes" id="UP001652642"/>
    </source>
</evidence>
<dbReference type="InterPro" id="IPR007174">
    <property type="entry name" value="Las1"/>
</dbReference>
<accession>A0ABM5EWF2</accession>
<protein>
    <submittedName>
        <fullName evidence="4">Ribosomal biogenesis protein LAS1L isoform X1</fullName>
    </submittedName>
</protein>
<sequence>MPLSFRGLLGHSRAGREPRALSARAFLLLLFLAPPTHALPYRLPGLATLSLFSFCCLVRGPGGRESWPGLRLGLDFEVVGRTPAFPEPSAESSCSMASGPRSTRPGQRPAGGKSPRKRPRSVVAWQSKAEWDQVMVGLYCGDCQLQRDALDRVSVWKSRYGHRMPLAVECTADLVRCKILDASDDMKSHELVLMYGLALVRFTNLITERKQKKFNISLRWLAKELDIPVWIVDLRHELTHGKLPPLATCRKGCDVVLEWLRRSYWSRQLSNGLAGAREEEEDDELSNSESGTDSSQEEPEKSSPSPISRKHLELLEKVTDVLISYKNHQLKALQQLQDVQQACRVWCSSSSEVEWVVAQLKDLLQENRNIVARALLDDGFLIPSADELQTLKINEQDTSEWDLSLPRPFLRFWQPLLKGLHSKDFTQALLEKMFAELQKKPAYSQAALRPQYLITWIAKILKANMQASEYEKKKKKSPLALFSRHVSLQWLKLLEDCLEATCWASPHLLHLILSGMDPPLPPDSQEKLLYLTSIYTQDVASFGSPGSATELHKQPIYTVESLQWKMKHSGLARGLGKRARREEMPLGKEEEEEGEKGDEEADDNEDEEQMDAQPAARDEPSLVESPVALAEKRMALQGSVWQVSSDGVEWKSFPLGRLPGQTDDPDTLLVNNYSMMSALDQVVTRDRKISPIATTLEWSSSGAEGLLWTQSELHKLKSGLQLF</sequence>
<evidence type="ECO:0000256" key="1">
    <source>
        <dbReference type="SAM" id="MobiDB-lite"/>
    </source>
</evidence>